<comment type="similarity">
    <text evidence="4">Belongs to the secreted LysM effector family.</text>
</comment>
<dbReference type="CDD" id="cd00118">
    <property type="entry name" value="LysM"/>
    <property type="match status" value="1"/>
</dbReference>
<dbReference type="Proteomes" id="UP000433876">
    <property type="component" value="Unassembled WGS sequence"/>
</dbReference>
<evidence type="ECO:0000256" key="1">
    <source>
        <dbReference type="ARBA" id="ARBA00022669"/>
    </source>
</evidence>
<evidence type="ECO:0000313" key="6">
    <source>
        <dbReference type="EMBL" id="KAA8622033.1"/>
    </source>
</evidence>
<reference evidence="6 7" key="1">
    <citation type="submission" date="2017-07" db="EMBL/GenBank/DDBJ databases">
        <title>Genome sequence of the Sordaria macrospora wild type strain R19027.</title>
        <authorList>
            <person name="Nowrousian M."/>
            <person name="Teichert I."/>
            <person name="Kueck U."/>
        </authorList>
    </citation>
    <scope>NUCLEOTIDE SEQUENCE [LARGE SCALE GENOMIC DNA]</scope>
    <source>
        <strain evidence="6 7">R19027</strain>
        <tissue evidence="6">Mycelium</tissue>
    </source>
</reference>
<evidence type="ECO:0000256" key="3">
    <source>
        <dbReference type="ARBA" id="ARBA00023026"/>
    </source>
</evidence>
<gene>
    <name evidence="6" type="ORF">SMACR_09752</name>
</gene>
<evidence type="ECO:0000313" key="7">
    <source>
        <dbReference type="Proteomes" id="UP000433876"/>
    </source>
</evidence>
<dbReference type="AlphaFoldDB" id="A0A8S8ZF24"/>
<accession>A0A8S8ZF24</accession>
<comment type="caution">
    <text evidence="6">The sequence shown here is derived from an EMBL/GenBank/DDBJ whole genome shotgun (WGS) entry which is preliminary data.</text>
</comment>
<evidence type="ECO:0000259" key="5">
    <source>
        <dbReference type="Pfam" id="PF01476"/>
    </source>
</evidence>
<keyword evidence="3" id="KW-0843">Virulence</keyword>
<dbReference type="InterPro" id="IPR018392">
    <property type="entry name" value="LysM"/>
</dbReference>
<dbReference type="GO" id="GO:0008061">
    <property type="term" value="F:chitin binding"/>
    <property type="evidence" value="ECO:0007669"/>
    <property type="project" value="UniProtKB-KW"/>
</dbReference>
<dbReference type="InterPro" id="IPR036779">
    <property type="entry name" value="LysM_dom_sf"/>
</dbReference>
<dbReference type="EMBL" id="NMPR01000358">
    <property type="protein sequence ID" value="KAA8622033.1"/>
    <property type="molecule type" value="Genomic_DNA"/>
</dbReference>
<dbReference type="PANTHER" id="PTHR34997:SF2">
    <property type="entry name" value="LYSM DOMAIN-CONTAINING PROTEIN-RELATED"/>
    <property type="match status" value="1"/>
</dbReference>
<name>A0A8S8ZF24_SORMA</name>
<dbReference type="VEuPathDB" id="FungiDB:SMAC_09752"/>
<feature type="domain" description="LysM" evidence="5">
    <location>
        <begin position="48"/>
        <end position="69"/>
    </location>
</feature>
<dbReference type="Gene3D" id="3.10.350.10">
    <property type="entry name" value="LysM domain"/>
    <property type="match status" value="1"/>
</dbReference>
<dbReference type="PANTHER" id="PTHR34997">
    <property type="entry name" value="AM15"/>
    <property type="match status" value="1"/>
</dbReference>
<sequence>MTATVTSNSTAAQPTMRPIANGTYRDCVNYLNPPVFLDVSRHNSSTRCSDIARIYGVTVANLIEWNLTLEESDEASCQVSTNYRYCVQRFRLEEEHATEYCLRKELATAAYTCKQFASTRGIDFGQFVAWNPSVGVDCEDYEPGTGLYQDYEYCVSIPNYRPTYSTIATMARATQAADVMMAVATAAQDIDDNDTMVDTGSESAEISSTNTMELDSASFSSSSLSSSGTVIAIATASATTTAITTAVLSSGNSDAVTTSTNTPSAASQSVVIPFVRIREE</sequence>
<dbReference type="InterPro" id="IPR052210">
    <property type="entry name" value="LysM1-like"/>
</dbReference>
<keyword evidence="2" id="KW-0732">Signal</keyword>
<evidence type="ECO:0000256" key="4">
    <source>
        <dbReference type="ARBA" id="ARBA00044955"/>
    </source>
</evidence>
<keyword evidence="1" id="KW-0147">Chitin-binding</keyword>
<evidence type="ECO:0000256" key="2">
    <source>
        <dbReference type="ARBA" id="ARBA00022729"/>
    </source>
</evidence>
<proteinExistence type="inferred from homology"/>
<organism evidence="6 7">
    <name type="scientific">Sordaria macrospora</name>
    <dbReference type="NCBI Taxonomy" id="5147"/>
    <lineage>
        <taxon>Eukaryota</taxon>
        <taxon>Fungi</taxon>
        <taxon>Dikarya</taxon>
        <taxon>Ascomycota</taxon>
        <taxon>Pezizomycotina</taxon>
        <taxon>Sordariomycetes</taxon>
        <taxon>Sordariomycetidae</taxon>
        <taxon>Sordariales</taxon>
        <taxon>Sordariaceae</taxon>
        <taxon>Sordaria</taxon>
    </lineage>
</organism>
<protein>
    <recommendedName>
        <fullName evidence="5">LysM domain-containing protein</fullName>
    </recommendedName>
</protein>
<dbReference type="Pfam" id="PF01476">
    <property type="entry name" value="LysM"/>
    <property type="match status" value="1"/>
</dbReference>